<keyword evidence="1 4" id="KW-0479">Metal-binding</keyword>
<dbReference type="Proteomes" id="UP001141327">
    <property type="component" value="Unassembled WGS sequence"/>
</dbReference>
<feature type="zinc finger region" description="TRAF-type" evidence="4">
    <location>
        <begin position="275"/>
        <end position="319"/>
    </location>
</feature>
<evidence type="ECO:0000313" key="7">
    <source>
        <dbReference type="Proteomes" id="UP001141327"/>
    </source>
</evidence>
<dbReference type="PROSITE" id="PS50145">
    <property type="entry name" value="ZF_TRAF"/>
    <property type="match status" value="1"/>
</dbReference>
<evidence type="ECO:0000256" key="1">
    <source>
        <dbReference type="ARBA" id="ARBA00022723"/>
    </source>
</evidence>
<feature type="domain" description="TRAF-type" evidence="5">
    <location>
        <begin position="275"/>
        <end position="319"/>
    </location>
</feature>
<keyword evidence="2 4" id="KW-0863">Zinc-finger</keyword>
<dbReference type="InterPro" id="IPR001293">
    <property type="entry name" value="Znf_TRAF"/>
</dbReference>
<evidence type="ECO:0000256" key="4">
    <source>
        <dbReference type="PROSITE-ProRule" id="PRU00207"/>
    </source>
</evidence>
<dbReference type="InterPro" id="IPR013083">
    <property type="entry name" value="Znf_RING/FYVE/PHD"/>
</dbReference>
<dbReference type="SUPFAM" id="SSF49599">
    <property type="entry name" value="TRAF domain-like"/>
    <property type="match status" value="1"/>
</dbReference>
<organism evidence="6 7">
    <name type="scientific">Paratrimastix pyriformis</name>
    <dbReference type="NCBI Taxonomy" id="342808"/>
    <lineage>
        <taxon>Eukaryota</taxon>
        <taxon>Metamonada</taxon>
        <taxon>Preaxostyla</taxon>
        <taxon>Paratrimastigidae</taxon>
        <taxon>Paratrimastix</taxon>
    </lineage>
</organism>
<evidence type="ECO:0000256" key="2">
    <source>
        <dbReference type="ARBA" id="ARBA00022771"/>
    </source>
</evidence>
<keyword evidence="7" id="KW-1185">Reference proteome</keyword>
<proteinExistence type="predicted"/>
<reference evidence="6" key="1">
    <citation type="journal article" date="2022" name="bioRxiv">
        <title>Genomics of Preaxostyla Flagellates Illuminates Evolutionary Transitions and the Path Towards Mitochondrial Loss.</title>
        <authorList>
            <person name="Novak L.V.F."/>
            <person name="Treitli S.C."/>
            <person name="Pyrih J."/>
            <person name="Halakuc P."/>
            <person name="Pipaliya S.V."/>
            <person name="Vacek V."/>
            <person name="Brzon O."/>
            <person name="Soukal P."/>
            <person name="Eme L."/>
            <person name="Dacks J.B."/>
            <person name="Karnkowska A."/>
            <person name="Elias M."/>
            <person name="Hampl V."/>
        </authorList>
    </citation>
    <scope>NUCLEOTIDE SEQUENCE</scope>
    <source>
        <strain evidence="6">RCP-MX</strain>
    </source>
</reference>
<accession>A0ABQ8U5K8</accession>
<evidence type="ECO:0000256" key="3">
    <source>
        <dbReference type="ARBA" id="ARBA00022833"/>
    </source>
</evidence>
<protein>
    <recommendedName>
        <fullName evidence="5">TRAF-type domain-containing protein</fullName>
    </recommendedName>
</protein>
<evidence type="ECO:0000313" key="6">
    <source>
        <dbReference type="EMBL" id="KAJ4454645.1"/>
    </source>
</evidence>
<comment type="caution">
    <text evidence="6">The sequence shown here is derived from an EMBL/GenBank/DDBJ whole genome shotgun (WGS) entry which is preliminary data.</text>
</comment>
<dbReference type="Gene3D" id="3.30.40.10">
    <property type="entry name" value="Zinc/RING finger domain, C3HC4 (zinc finger)"/>
    <property type="match status" value="1"/>
</dbReference>
<keyword evidence="3 4" id="KW-0862">Zinc</keyword>
<dbReference type="EMBL" id="JAPMOS010000142">
    <property type="protein sequence ID" value="KAJ4454645.1"/>
    <property type="molecule type" value="Genomic_DNA"/>
</dbReference>
<gene>
    <name evidence="6" type="ORF">PAPYR_10588</name>
</gene>
<evidence type="ECO:0000259" key="5">
    <source>
        <dbReference type="PROSITE" id="PS50145"/>
    </source>
</evidence>
<sequence>MLAVSLVGISTIVPRRCVCPFPETHRTSASSRSPPLARFPLVLSIFLPDVDLLHVHVPHVPFPQMSIPPAAIPPLHRYFPCIDLPPASIFPRSFSTSVSTSQSHSHRLPSPSPTSIPHPLRVGSRVWGLATAASDFIVLSGPQNAALSWNILIRPPMPLTGNVPFASSTSKIRWCSNVVCDTVVGCTLSISGIWRQVTFPIPVPGVEWMVREIKVRCPHHIPGAAGALGDNDDDADGAGADEGLAGVVVGGALDDQPEPAAVPCEAVVTVGTLEAHLAGECPAQRARCPQCGRAVARAERAAHLAERCPGRRVACPKCTQLVAARELMQSETGARHLRQECPAGCGPAARDIVPRSPTLIPDVNALTHLHASLCVSLKLCVI</sequence>
<name>A0ABQ8U5K8_9EUKA</name>